<keyword evidence="3" id="KW-1185">Reference proteome</keyword>
<organism evidence="2 3">
    <name type="scientific">Trifolium medium</name>
    <dbReference type="NCBI Taxonomy" id="97028"/>
    <lineage>
        <taxon>Eukaryota</taxon>
        <taxon>Viridiplantae</taxon>
        <taxon>Streptophyta</taxon>
        <taxon>Embryophyta</taxon>
        <taxon>Tracheophyta</taxon>
        <taxon>Spermatophyta</taxon>
        <taxon>Magnoliopsida</taxon>
        <taxon>eudicotyledons</taxon>
        <taxon>Gunneridae</taxon>
        <taxon>Pentapetalae</taxon>
        <taxon>rosids</taxon>
        <taxon>fabids</taxon>
        <taxon>Fabales</taxon>
        <taxon>Fabaceae</taxon>
        <taxon>Papilionoideae</taxon>
        <taxon>50 kb inversion clade</taxon>
        <taxon>NPAAA clade</taxon>
        <taxon>Hologalegina</taxon>
        <taxon>IRL clade</taxon>
        <taxon>Trifolieae</taxon>
        <taxon>Trifolium</taxon>
    </lineage>
</organism>
<evidence type="ECO:0000256" key="1">
    <source>
        <dbReference type="SAM" id="MobiDB-lite"/>
    </source>
</evidence>
<evidence type="ECO:0000313" key="3">
    <source>
        <dbReference type="Proteomes" id="UP000265520"/>
    </source>
</evidence>
<proteinExistence type="predicted"/>
<dbReference type="Proteomes" id="UP000265520">
    <property type="component" value="Unassembled WGS sequence"/>
</dbReference>
<dbReference type="AlphaFoldDB" id="A0A392RRA8"/>
<evidence type="ECO:0000313" key="2">
    <source>
        <dbReference type="EMBL" id="MCI38859.1"/>
    </source>
</evidence>
<comment type="caution">
    <text evidence="2">The sequence shown here is derived from an EMBL/GenBank/DDBJ whole genome shotgun (WGS) entry which is preliminary data.</text>
</comment>
<feature type="region of interest" description="Disordered" evidence="1">
    <location>
        <begin position="35"/>
        <end position="67"/>
    </location>
</feature>
<reference evidence="2 3" key="1">
    <citation type="journal article" date="2018" name="Front. Plant Sci.">
        <title>Red Clover (Trifolium pratense) and Zigzag Clover (T. medium) - A Picture of Genomic Similarities and Differences.</title>
        <authorList>
            <person name="Dluhosova J."/>
            <person name="Istvanek J."/>
            <person name="Nedelnik J."/>
            <person name="Repkova J."/>
        </authorList>
    </citation>
    <scope>NUCLEOTIDE SEQUENCE [LARGE SCALE GENOMIC DNA]</scope>
    <source>
        <strain evidence="3">cv. 10/8</strain>
        <tissue evidence="2">Leaf</tissue>
    </source>
</reference>
<feature type="non-terminal residue" evidence="2">
    <location>
        <position position="117"/>
    </location>
</feature>
<dbReference type="EMBL" id="LXQA010260788">
    <property type="protein sequence ID" value="MCI38859.1"/>
    <property type="molecule type" value="Genomic_DNA"/>
</dbReference>
<sequence>MQSSRAEIQHLAREISSIKEEQSKAIELRNMKVDVVEKQKKDRNSKANEAGDNPTKEAPENALEEEPDEIVEHTAEPTIKGNPKSAPIQPVWYTTEKPRAMVAPYPPKYEKKEAIKE</sequence>
<accession>A0A392RRA8</accession>
<name>A0A392RRA8_9FABA</name>
<protein>
    <submittedName>
        <fullName evidence="2">Uncharacterized protein</fullName>
    </submittedName>
</protein>
<feature type="compositionally biased region" description="Basic and acidic residues" evidence="1">
    <location>
        <begin position="35"/>
        <end position="46"/>
    </location>
</feature>